<evidence type="ECO:0000256" key="1">
    <source>
        <dbReference type="SAM" id="Phobius"/>
    </source>
</evidence>
<dbReference type="InterPro" id="IPR045339">
    <property type="entry name" value="DUF6534"/>
</dbReference>
<keyword evidence="4" id="KW-1185">Reference proteome</keyword>
<dbReference type="AlphaFoldDB" id="A0A4S8L2A1"/>
<keyword evidence="1" id="KW-0812">Transmembrane</keyword>
<proteinExistence type="predicted"/>
<accession>A0A4S8L2A1</accession>
<dbReference type="PANTHER" id="PTHR40465">
    <property type="entry name" value="CHROMOSOME 1, WHOLE GENOME SHOTGUN SEQUENCE"/>
    <property type="match status" value="1"/>
</dbReference>
<organism evidence="3 4">
    <name type="scientific">Dendrothele bispora (strain CBS 962.96)</name>
    <dbReference type="NCBI Taxonomy" id="1314807"/>
    <lineage>
        <taxon>Eukaryota</taxon>
        <taxon>Fungi</taxon>
        <taxon>Dikarya</taxon>
        <taxon>Basidiomycota</taxon>
        <taxon>Agaricomycotina</taxon>
        <taxon>Agaricomycetes</taxon>
        <taxon>Agaricomycetidae</taxon>
        <taxon>Agaricales</taxon>
        <taxon>Agaricales incertae sedis</taxon>
        <taxon>Dendrothele</taxon>
    </lineage>
</organism>
<dbReference type="PANTHER" id="PTHR40465:SF1">
    <property type="entry name" value="DUF6534 DOMAIN-CONTAINING PROTEIN"/>
    <property type="match status" value="1"/>
</dbReference>
<keyword evidence="1" id="KW-1133">Transmembrane helix</keyword>
<evidence type="ECO:0000259" key="2">
    <source>
        <dbReference type="Pfam" id="PF20152"/>
    </source>
</evidence>
<feature type="transmembrane region" description="Helical" evidence="1">
    <location>
        <begin position="60"/>
        <end position="87"/>
    </location>
</feature>
<dbReference type="EMBL" id="ML179757">
    <property type="protein sequence ID" value="THU82108.1"/>
    <property type="molecule type" value="Genomic_DNA"/>
</dbReference>
<feature type="transmembrane region" description="Helical" evidence="1">
    <location>
        <begin position="137"/>
        <end position="163"/>
    </location>
</feature>
<keyword evidence="1" id="KW-0472">Membrane</keyword>
<reference evidence="3 4" key="1">
    <citation type="journal article" date="2019" name="Nat. Ecol. Evol.">
        <title>Megaphylogeny resolves global patterns of mushroom evolution.</title>
        <authorList>
            <person name="Varga T."/>
            <person name="Krizsan K."/>
            <person name="Foldi C."/>
            <person name="Dima B."/>
            <person name="Sanchez-Garcia M."/>
            <person name="Sanchez-Ramirez S."/>
            <person name="Szollosi G.J."/>
            <person name="Szarkandi J.G."/>
            <person name="Papp V."/>
            <person name="Albert L."/>
            <person name="Andreopoulos W."/>
            <person name="Angelini C."/>
            <person name="Antonin V."/>
            <person name="Barry K.W."/>
            <person name="Bougher N.L."/>
            <person name="Buchanan P."/>
            <person name="Buyck B."/>
            <person name="Bense V."/>
            <person name="Catcheside P."/>
            <person name="Chovatia M."/>
            <person name="Cooper J."/>
            <person name="Damon W."/>
            <person name="Desjardin D."/>
            <person name="Finy P."/>
            <person name="Geml J."/>
            <person name="Haridas S."/>
            <person name="Hughes K."/>
            <person name="Justo A."/>
            <person name="Karasinski D."/>
            <person name="Kautmanova I."/>
            <person name="Kiss B."/>
            <person name="Kocsube S."/>
            <person name="Kotiranta H."/>
            <person name="LaButti K.M."/>
            <person name="Lechner B.E."/>
            <person name="Liimatainen K."/>
            <person name="Lipzen A."/>
            <person name="Lukacs Z."/>
            <person name="Mihaltcheva S."/>
            <person name="Morgado L.N."/>
            <person name="Niskanen T."/>
            <person name="Noordeloos M.E."/>
            <person name="Ohm R.A."/>
            <person name="Ortiz-Santana B."/>
            <person name="Ovrebo C."/>
            <person name="Racz N."/>
            <person name="Riley R."/>
            <person name="Savchenko A."/>
            <person name="Shiryaev A."/>
            <person name="Soop K."/>
            <person name="Spirin V."/>
            <person name="Szebenyi C."/>
            <person name="Tomsovsky M."/>
            <person name="Tulloss R.E."/>
            <person name="Uehling J."/>
            <person name="Grigoriev I.V."/>
            <person name="Vagvolgyi C."/>
            <person name="Papp T."/>
            <person name="Martin F.M."/>
            <person name="Miettinen O."/>
            <person name="Hibbett D.S."/>
            <person name="Nagy L.G."/>
        </authorList>
    </citation>
    <scope>NUCLEOTIDE SEQUENCE [LARGE SCALE GENOMIC DNA]</scope>
    <source>
        <strain evidence="3 4">CBS 962.96</strain>
    </source>
</reference>
<dbReference type="Pfam" id="PF20152">
    <property type="entry name" value="DUF6534"/>
    <property type="match status" value="1"/>
</dbReference>
<dbReference type="OrthoDB" id="3262409at2759"/>
<feature type="transmembrane region" description="Helical" evidence="1">
    <location>
        <begin position="20"/>
        <end position="40"/>
    </location>
</feature>
<feature type="domain" description="DUF6534" evidence="2">
    <location>
        <begin position="148"/>
        <end position="243"/>
    </location>
</feature>
<protein>
    <recommendedName>
        <fullName evidence="2">DUF6534 domain-containing protein</fullName>
    </recommendedName>
</protein>
<sequence length="319" mass="35579">MGIIIMQVYVYYMSFPKDKLWIKIAVYTLFALDMVQTVAVTDSSWSFLITGWGRPEHLHITEWGFAFIPFFCGVCSAGVQLFFAWRIRELASRMSAKKVFLPIVVMIVCISFTQSIASVVASARWSTINDIFQFHAIFAAVSVWLVGSAVADVIIAISMIYLLNSARSKTRQSPLTSNIRRTDHLLSRLIRNSIETGAITAGAAILDVIFFLTMNETSVHFAFSVSLSKLYTNTLYASLNARVSFQRDVDRDTNTTTVSDTINIRSEGSGNFTGNLKSVPQHQISFTQDKSGTYWHGSTEDRPGVIPMVSLGKHSLNQI</sequence>
<evidence type="ECO:0000313" key="3">
    <source>
        <dbReference type="EMBL" id="THU82108.1"/>
    </source>
</evidence>
<feature type="transmembrane region" description="Helical" evidence="1">
    <location>
        <begin position="99"/>
        <end position="125"/>
    </location>
</feature>
<name>A0A4S8L2A1_DENBC</name>
<dbReference type="Proteomes" id="UP000297245">
    <property type="component" value="Unassembled WGS sequence"/>
</dbReference>
<gene>
    <name evidence="3" type="ORF">K435DRAFT_766797</name>
</gene>
<evidence type="ECO:0000313" key="4">
    <source>
        <dbReference type="Proteomes" id="UP000297245"/>
    </source>
</evidence>